<dbReference type="KEGG" id="svp:Pan189_02710"/>
<name>A0A517QWH5_9PLAN</name>
<dbReference type="EMBL" id="CP036268">
    <property type="protein sequence ID" value="QDT35918.1"/>
    <property type="molecule type" value="Genomic_DNA"/>
</dbReference>
<dbReference type="AlphaFoldDB" id="A0A517QWH5"/>
<keyword evidence="2" id="KW-1185">Reference proteome</keyword>
<proteinExistence type="predicted"/>
<evidence type="ECO:0000313" key="2">
    <source>
        <dbReference type="Proteomes" id="UP000317318"/>
    </source>
</evidence>
<evidence type="ECO:0000313" key="1">
    <source>
        <dbReference type="EMBL" id="QDT35918.1"/>
    </source>
</evidence>
<reference evidence="1 2" key="1">
    <citation type="submission" date="2019-02" db="EMBL/GenBank/DDBJ databases">
        <title>Deep-cultivation of Planctomycetes and their phenomic and genomic characterization uncovers novel biology.</title>
        <authorList>
            <person name="Wiegand S."/>
            <person name="Jogler M."/>
            <person name="Boedeker C."/>
            <person name="Pinto D."/>
            <person name="Vollmers J."/>
            <person name="Rivas-Marin E."/>
            <person name="Kohn T."/>
            <person name="Peeters S.H."/>
            <person name="Heuer A."/>
            <person name="Rast P."/>
            <person name="Oberbeckmann S."/>
            <person name="Bunk B."/>
            <person name="Jeske O."/>
            <person name="Meyerdierks A."/>
            <person name="Storesund J.E."/>
            <person name="Kallscheuer N."/>
            <person name="Luecker S."/>
            <person name="Lage O.M."/>
            <person name="Pohl T."/>
            <person name="Merkel B.J."/>
            <person name="Hornburger P."/>
            <person name="Mueller R.-W."/>
            <person name="Bruemmer F."/>
            <person name="Labrenz M."/>
            <person name="Spormann A.M."/>
            <person name="Op den Camp H."/>
            <person name="Overmann J."/>
            <person name="Amann R."/>
            <person name="Jetten M.S.M."/>
            <person name="Mascher T."/>
            <person name="Medema M.H."/>
            <person name="Devos D.P."/>
            <person name="Kaster A.-K."/>
            <person name="Ovreas L."/>
            <person name="Rohde M."/>
            <person name="Galperin M.Y."/>
            <person name="Jogler C."/>
        </authorList>
    </citation>
    <scope>NUCLEOTIDE SEQUENCE [LARGE SCALE GENOMIC DNA]</scope>
    <source>
        <strain evidence="1 2">Pan189</strain>
    </source>
</reference>
<organism evidence="1 2">
    <name type="scientific">Stratiformator vulcanicus</name>
    <dbReference type="NCBI Taxonomy" id="2527980"/>
    <lineage>
        <taxon>Bacteria</taxon>
        <taxon>Pseudomonadati</taxon>
        <taxon>Planctomycetota</taxon>
        <taxon>Planctomycetia</taxon>
        <taxon>Planctomycetales</taxon>
        <taxon>Planctomycetaceae</taxon>
        <taxon>Stratiformator</taxon>
    </lineage>
</organism>
<protein>
    <submittedName>
        <fullName evidence="1">Uncharacterized protein</fullName>
    </submittedName>
</protein>
<sequence>MLTEIDRPVGDVSAAASAGGARVSITTVLPLIGRTTRPTNMTPRLRQLLLRNQFLGLLYDIRRFTCRVETIALGCLTQVQKFVSGAEHLKKV</sequence>
<dbReference type="Proteomes" id="UP000317318">
    <property type="component" value="Chromosome"/>
</dbReference>
<gene>
    <name evidence="1" type="ORF">Pan189_02710</name>
</gene>
<accession>A0A517QWH5</accession>